<comment type="caution">
    <text evidence="9">The sequence shown here is derived from an EMBL/GenBank/DDBJ whole genome shotgun (WGS) entry which is preliminary data.</text>
</comment>
<dbReference type="PROSITE" id="PS50928">
    <property type="entry name" value="ABC_TM1"/>
    <property type="match status" value="1"/>
</dbReference>
<protein>
    <submittedName>
        <fullName evidence="9">ABC transporter permease</fullName>
    </submittedName>
</protein>
<feature type="transmembrane region" description="Helical" evidence="7">
    <location>
        <begin position="181"/>
        <end position="200"/>
    </location>
</feature>
<dbReference type="EMBL" id="VINQ01000014">
    <property type="protein sequence ID" value="KAA0912352.1"/>
    <property type="molecule type" value="Genomic_DNA"/>
</dbReference>
<accession>A0A5A9Z5F6</accession>
<dbReference type="GO" id="GO:0005886">
    <property type="term" value="C:plasma membrane"/>
    <property type="evidence" value="ECO:0007669"/>
    <property type="project" value="UniProtKB-SubCell"/>
</dbReference>
<dbReference type="Pfam" id="PF19300">
    <property type="entry name" value="BPD_transp_1_N"/>
    <property type="match status" value="1"/>
</dbReference>
<keyword evidence="10" id="KW-1185">Reference proteome</keyword>
<proteinExistence type="inferred from homology"/>
<dbReference type="InterPro" id="IPR045621">
    <property type="entry name" value="BPD_transp_1_N"/>
</dbReference>
<evidence type="ECO:0000256" key="2">
    <source>
        <dbReference type="ARBA" id="ARBA00022448"/>
    </source>
</evidence>
<evidence type="ECO:0000313" key="10">
    <source>
        <dbReference type="Proteomes" id="UP000325291"/>
    </source>
</evidence>
<keyword evidence="6 7" id="KW-0472">Membrane</keyword>
<dbReference type="PANTHER" id="PTHR43163">
    <property type="entry name" value="DIPEPTIDE TRANSPORT SYSTEM PERMEASE PROTEIN DPPB-RELATED"/>
    <property type="match status" value="1"/>
</dbReference>
<sequence length="331" mass="36395">MIRYVSGRLAQSILVMFLVAAVAFSLFGFVGDPIRQMITEDASQAEIERLRDVMGLNDPISIQFWRYISGAVQGDFGVSYFHKRPVGTLIAERMPATVELAGLSVLLSVLIGIPLGVYTGLNRFGRVARGLMAVSLIGISIPTFLIGIMLIYLFSVILGWLPSFGRGDTVSILGGSWSTGFLTISGLKSLILPSITLALFQTTMVMRLVRAEMLDVMRTDYIKFARARGLGKRAINFRHALKNTLMPVVTVIGLQLGNVIAFAIITESVFQWPGMGRLFLQAIQQVDIPVMSAYLIMIAFFFVIINLITDLAYYAIDPRLRSNTLKGTANA</sequence>
<name>A0A5A9Z5F6_9RHOB</name>
<keyword evidence="5 7" id="KW-1133">Transmembrane helix</keyword>
<dbReference type="Proteomes" id="UP000325291">
    <property type="component" value="Unassembled WGS sequence"/>
</dbReference>
<evidence type="ECO:0000256" key="3">
    <source>
        <dbReference type="ARBA" id="ARBA00022475"/>
    </source>
</evidence>
<dbReference type="InterPro" id="IPR000515">
    <property type="entry name" value="MetI-like"/>
</dbReference>
<keyword evidence="2 7" id="KW-0813">Transport</keyword>
<comment type="similarity">
    <text evidence="7">Belongs to the binding-protein-dependent transport system permease family.</text>
</comment>
<dbReference type="InterPro" id="IPR035906">
    <property type="entry name" value="MetI-like_sf"/>
</dbReference>
<keyword evidence="3" id="KW-1003">Cell membrane</keyword>
<feature type="transmembrane region" description="Helical" evidence="7">
    <location>
        <begin position="12"/>
        <end position="30"/>
    </location>
</feature>
<dbReference type="RefSeq" id="WP_111364183.1">
    <property type="nucleotide sequence ID" value="NZ_JASHJG010000004.1"/>
</dbReference>
<dbReference type="GO" id="GO:0055085">
    <property type="term" value="P:transmembrane transport"/>
    <property type="evidence" value="ECO:0007669"/>
    <property type="project" value="InterPro"/>
</dbReference>
<evidence type="ECO:0000256" key="4">
    <source>
        <dbReference type="ARBA" id="ARBA00022692"/>
    </source>
</evidence>
<dbReference type="SUPFAM" id="SSF161098">
    <property type="entry name" value="MetI-like"/>
    <property type="match status" value="1"/>
</dbReference>
<feature type="transmembrane region" description="Helical" evidence="7">
    <location>
        <begin position="100"/>
        <end position="121"/>
    </location>
</feature>
<gene>
    <name evidence="9" type="ORF">FLO80_16180</name>
</gene>
<reference evidence="9 10" key="1">
    <citation type="submission" date="2019-07" db="EMBL/GenBank/DDBJ databases">
        <title>Aquicoccus porphyridii gen. nov., sp. nov., isolated from a small marine red alga, Porphyridium marinum.</title>
        <authorList>
            <person name="Liu L."/>
        </authorList>
    </citation>
    <scope>NUCLEOTIDE SEQUENCE [LARGE SCALE GENOMIC DNA]</scope>
    <source>
        <strain evidence="9 10">L1 8-17</strain>
    </source>
</reference>
<dbReference type="PANTHER" id="PTHR43163:SF2">
    <property type="entry name" value="ABC TRANSPORTER PERMEASE PROTEIN"/>
    <property type="match status" value="1"/>
</dbReference>
<evidence type="ECO:0000313" key="9">
    <source>
        <dbReference type="EMBL" id="KAA0912352.1"/>
    </source>
</evidence>
<comment type="subcellular location">
    <subcellularLocation>
        <location evidence="1 7">Cell membrane</location>
        <topology evidence="1 7">Multi-pass membrane protein</topology>
    </subcellularLocation>
</comment>
<dbReference type="Gene3D" id="1.10.3720.10">
    <property type="entry name" value="MetI-like"/>
    <property type="match status" value="1"/>
</dbReference>
<feature type="transmembrane region" description="Helical" evidence="7">
    <location>
        <begin position="292"/>
        <end position="316"/>
    </location>
</feature>
<organism evidence="9 10">
    <name type="scientific">Aquicoccus porphyridii</name>
    <dbReference type="NCBI Taxonomy" id="1852029"/>
    <lineage>
        <taxon>Bacteria</taxon>
        <taxon>Pseudomonadati</taxon>
        <taxon>Pseudomonadota</taxon>
        <taxon>Alphaproteobacteria</taxon>
        <taxon>Rhodobacterales</taxon>
        <taxon>Paracoccaceae</taxon>
        <taxon>Aquicoccus</taxon>
    </lineage>
</organism>
<feature type="transmembrane region" description="Helical" evidence="7">
    <location>
        <begin position="133"/>
        <end position="161"/>
    </location>
</feature>
<evidence type="ECO:0000256" key="5">
    <source>
        <dbReference type="ARBA" id="ARBA00022989"/>
    </source>
</evidence>
<feature type="transmembrane region" description="Helical" evidence="7">
    <location>
        <begin position="248"/>
        <end position="272"/>
    </location>
</feature>
<dbReference type="Pfam" id="PF00528">
    <property type="entry name" value="BPD_transp_1"/>
    <property type="match status" value="1"/>
</dbReference>
<evidence type="ECO:0000259" key="8">
    <source>
        <dbReference type="PROSITE" id="PS50928"/>
    </source>
</evidence>
<feature type="domain" description="ABC transmembrane type-1" evidence="8">
    <location>
        <begin position="94"/>
        <end position="309"/>
    </location>
</feature>
<evidence type="ECO:0000256" key="6">
    <source>
        <dbReference type="ARBA" id="ARBA00023136"/>
    </source>
</evidence>
<keyword evidence="4 7" id="KW-0812">Transmembrane</keyword>
<dbReference type="CDD" id="cd06261">
    <property type="entry name" value="TM_PBP2"/>
    <property type="match status" value="1"/>
</dbReference>
<dbReference type="AlphaFoldDB" id="A0A5A9Z5F6"/>
<evidence type="ECO:0000256" key="7">
    <source>
        <dbReference type="RuleBase" id="RU363032"/>
    </source>
</evidence>
<evidence type="ECO:0000256" key="1">
    <source>
        <dbReference type="ARBA" id="ARBA00004651"/>
    </source>
</evidence>